<dbReference type="RefSeq" id="YP_009402684.1">
    <property type="nucleotide sequence ID" value="NC_035350.1"/>
</dbReference>
<keyword evidence="1" id="KW-0472">Membrane</keyword>
<protein>
    <submittedName>
        <fullName evidence="2">Uncharacterized protein</fullName>
    </submittedName>
</protein>
<keyword evidence="2" id="KW-0934">Plastid</keyword>
<organism evidence="2">
    <name type="scientific">Compsopogon caeruleus</name>
    <dbReference type="NCBI Taxonomy" id="31354"/>
    <lineage>
        <taxon>Eukaryota</taxon>
        <taxon>Rhodophyta</taxon>
        <taxon>Compsopogonophyceae</taxon>
        <taxon>Compsopogonales</taxon>
        <taxon>Compsopogonaceae</taxon>
        <taxon>Compsopogon</taxon>
    </lineage>
</organism>
<keyword evidence="1" id="KW-0812">Transmembrane</keyword>
<dbReference type="AlphaFoldDB" id="A0A1Z1XB08"/>
<proteinExistence type="predicted"/>
<feature type="transmembrane region" description="Helical" evidence="1">
    <location>
        <begin position="18"/>
        <end position="38"/>
    </location>
</feature>
<reference evidence="2" key="1">
    <citation type="submission" date="2016-11" db="EMBL/GenBank/DDBJ databases">
        <title>Chloroplast genome of compsopogon caeruleus.</title>
        <authorList>
            <person name="Nan F."/>
        </authorList>
    </citation>
    <scope>NUCLEOTIDE SEQUENCE</scope>
</reference>
<keyword evidence="2" id="KW-0150">Chloroplast</keyword>
<evidence type="ECO:0000313" key="2">
    <source>
        <dbReference type="EMBL" id="ARX96039.1"/>
    </source>
</evidence>
<evidence type="ECO:0000256" key="1">
    <source>
        <dbReference type="SAM" id="Phobius"/>
    </source>
</evidence>
<name>A0A1Z1XB08_9RHOD</name>
<gene>
    <name evidence="2" type="primary">ycf20</name>
</gene>
<geneLocation type="chloroplast" evidence="2"/>
<dbReference type="EMBL" id="KY083067">
    <property type="protein sequence ID" value="ARX96039.1"/>
    <property type="molecule type" value="Genomic_DNA"/>
</dbReference>
<sequence>MRINESLTTLISYPLSQLAFNIVFLLIGFFAATVLATLTGQTGDWGIVAGGRNKLNKAIVIV</sequence>
<dbReference type="GeneID" id="33366713"/>
<accession>A0A1Z1XB08</accession>
<keyword evidence="1" id="KW-1133">Transmembrane helix</keyword>